<dbReference type="InterPro" id="IPR039420">
    <property type="entry name" value="WalR-like"/>
</dbReference>
<keyword evidence="1 6" id="KW-0597">Phosphoprotein</keyword>
<keyword evidence="2" id="KW-0902">Two-component regulatory system</keyword>
<name>A0A7W3P8B0_9ACTN</name>
<reference evidence="9 10" key="1">
    <citation type="submission" date="2020-07" db="EMBL/GenBank/DDBJ databases">
        <title>Sequencing the genomes of 1000 actinobacteria strains.</title>
        <authorList>
            <person name="Klenk H.-P."/>
        </authorList>
    </citation>
    <scope>NUCLEOTIDE SEQUENCE [LARGE SCALE GENOMIC DNA]</scope>
    <source>
        <strain evidence="9 10">DSM 21349</strain>
    </source>
</reference>
<keyword evidence="3" id="KW-0805">Transcription regulation</keyword>
<comment type="caution">
    <text evidence="9">The sequence shown here is derived from an EMBL/GenBank/DDBJ whole genome shotgun (WGS) entry which is preliminary data.</text>
</comment>
<evidence type="ECO:0000313" key="10">
    <source>
        <dbReference type="Proteomes" id="UP000580910"/>
    </source>
</evidence>
<keyword evidence="4 9" id="KW-0238">DNA-binding</keyword>
<organism evidence="9 10">
    <name type="scientific">Nocardioides ginsengisegetis</name>
    <dbReference type="NCBI Taxonomy" id="661491"/>
    <lineage>
        <taxon>Bacteria</taxon>
        <taxon>Bacillati</taxon>
        <taxon>Actinomycetota</taxon>
        <taxon>Actinomycetes</taxon>
        <taxon>Propionibacteriales</taxon>
        <taxon>Nocardioidaceae</taxon>
        <taxon>Nocardioides</taxon>
    </lineage>
</organism>
<evidence type="ECO:0000313" key="9">
    <source>
        <dbReference type="EMBL" id="MBA8802258.1"/>
    </source>
</evidence>
<keyword evidence="10" id="KW-1185">Reference proteome</keyword>
<evidence type="ECO:0000256" key="6">
    <source>
        <dbReference type="PROSITE-ProRule" id="PRU00169"/>
    </source>
</evidence>
<feature type="region of interest" description="Disordered" evidence="7">
    <location>
        <begin position="127"/>
        <end position="155"/>
    </location>
</feature>
<feature type="modified residue" description="4-aspartylphosphate" evidence="6">
    <location>
        <position position="62"/>
    </location>
</feature>
<dbReference type="GO" id="GO:0006355">
    <property type="term" value="P:regulation of DNA-templated transcription"/>
    <property type="evidence" value="ECO:0007669"/>
    <property type="project" value="InterPro"/>
</dbReference>
<dbReference type="SMART" id="SM00448">
    <property type="entry name" value="REC"/>
    <property type="match status" value="1"/>
</dbReference>
<proteinExistence type="predicted"/>
<dbReference type="Gene3D" id="6.10.250.690">
    <property type="match status" value="1"/>
</dbReference>
<dbReference type="Proteomes" id="UP000580910">
    <property type="component" value="Unassembled WGS sequence"/>
</dbReference>
<protein>
    <submittedName>
        <fullName evidence="9">DNA-binding response OmpR family regulator</fullName>
    </submittedName>
</protein>
<gene>
    <name evidence="9" type="ORF">FB382_000549</name>
</gene>
<dbReference type="GO" id="GO:0000976">
    <property type="term" value="F:transcription cis-regulatory region binding"/>
    <property type="evidence" value="ECO:0007669"/>
    <property type="project" value="TreeGrafter"/>
</dbReference>
<evidence type="ECO:0000256" key="5">
    <source>
        <dbReference type="ARBA" id="ARBA00023163"/>
    </source>
</evidence>
<evidence type="ECO:0000256" key="7">
    <source>
        <dbReference type="SAM" id="MobiDB-lite"/>
    </source>
</evidence>
<evidence type="ECO:0000256" key="2">
    <source>
        <dbReference type="ARBA" id="ARBA00023012"/>
    </source>
</evidence>
<dbReference type="EMBL" id="JACGXA010000001">
    <property type="protein sequence ID" value="MBA8802258.1"/>
    <property type="molecule type" value="Genomic_DNA"/>
</dbReference>
<dbReference type="GO" id="GO:0032993">
    <property type="term" value="C:protein-DNA complex"/>
    <property type="evidence" value="ECO:0007669"/>
    <property type="project" value="TreeGrafter"/>
</dbReference>
<dbReference type="InterPro" id="IPR011006">
    <property type="entry name" value="CheY-like_superfamily"/>
</dbReference>
<dbReference type="Gene3D" id="1.10.10.10">
    <property type="entry name" value="Winged helix-like DNA-binding domain superfamily/Winged helix DNA-binding domain"/>
    <property type="match status" value="1"/>
</dbReference>
<dbReference type="CDD" id="cd17574">
    <property type="entry name" value="REC_OmpR"/>
    <property type="match status" value="1"/>
</dbReference>
<dbReference type="PANTHER" id="PTHR48111">
    <property type="entry name" value="REGULATOR OF RPOS"/>
    <property type="match status" value="1"/>
</dbReference>
<dbReference type="GO" id="GO:0000156">
    <property type="term" value="F:phosphorelay response regulator activity"/>
    <property type="evidence" value="ECO:0007669"/>
    <property type="project" value="TreeGrafter"/>
</dbReference>
<dbReference type="Pfam" id="PF00072">
    <property type="entry name" value="Response_reg"/>
    <property type="match status" value="1"/>
</dbReference>
<dbReference type="InterPro" id="IPR001789">
    <property type="entry name" value="Sig_transdc_resp-reg_receiver"/>
</dbReference>
<accession>A0A7W3P8B0</accession>
<dbReference type="PROSITE" id="PS50110">
    <property type="entry name" value="RESPONSE_REGULATORY"/>
    <property type="match status" value="1"/>
</dbReference>
<dbReference type="InterPro" id="IPR016032">
    <property type="entry name" value="Sig_transdc_resp-reg_C-effctor"/>
</dbReference>
<dbReference type="RefSeq" id="WP_182536594.1">
    <property type="nucleotide sequence ID" value="NZ_JACGXA010000001.1"/>
</dbReference>
<dbReference type="AlphaFoldDB" id="A0A7W3P8B0"/>
<feature type="domain" description="Response regulatory" evidence="8">
    <location>
        <begin position="13"/>
        <end position="126"/>
    </location>
</feature>
<dbReference type="SUPFAM" id="SSF46894">
    <property type="entry name" value="C-terminal effector domain of the bipartite response regulators"/>
    <property type="match status" value="1"/>
</dbReference>
<dbReference type="InterPro" id="IPR036388">
    <property type="entry name" value="WH-like_DNA-bd_sf"/>
</dbReference>
<dbReference type="GO" id="GO:0005829">
    <property type="term" value="C:cytosol"/>
    <property type="evidence" value="ECO:0007669"/>
    <property type="project" value="TreeGrafter"/>
</dbReference>
<evidence type="ECO:0000259" key="8">
    <source>
        <dbReference type="PROSITE" id="PS50110"/>
    </source>
</evidence>
<dbReference type="PANTHER" id="PTHR48111:SF1">
    <property type="entry name" value="TWO-COMPONENT RESPONSE REGULATOR ORR33"/>
    <property type="match status" value="1"/>
</dbReference>
<dbReference type="SUPFAM" id="SSF52172">
    <property type="entry name" value="CheY-like"/>
    <property type="match status" value="1"/>
</dbReference>
<dbReference type="Gene3D" id="3.40.50.2300">
    <property type="match status" value="1"/>
</dbReference>
<evidence type="ECO:0000256" key="3">
    <source>
        <dbReference type="ARBA" id="ARBA00023015"/>
    </source>
</evidence>
<evidence type="ECO:0000256" key="1">
    <source>
        <dbReference type="ARBA" id="ARBA00022553"/>
    </source>
</evidence>
<sequence>MSAVAEPGVVLPVAVVIEDEHDVAHLLEVILSQAGFRVVVTHDGDAGVEAVRTYRPQLTTVDISLPGVDGLEATRRIREFSSTYIVMVTGLAGEDDIIGGFGAGADDYVAKPFRPRELRARFMAGLRRPPGRLGTGAPEPEPEPAPATANPSPEPAPLAGVRFTGEWVELRGLALNPHQGLLTVDGRALELDRLEFDLLEILLYSGDRARSSGDLAMSLRGETYLDSSQVAEHDRRLVTHAMASLVARLADNRPDPRWIEQLPGGAYRLVPPVS</sequence>
<evidence type="ECO:0000256" key="4">
    <source>
        <dbReference type="ARBA" id="ARBA00023125"/>
    </source>
</evidence>
<keyword evidence="5" id="KW-0804">Transcription</keyword>